<protein>
    <submittedName>
        <fullName evidence="1">Uncharacterized protein</fullName>
    </submittedName>
</protein>
<sequence>MRIILIINILSRSAFTSRIARHAPPSRVPMLQPGAGARHPANYTETSWQSLSALSPAMLEIIFKYLFLIVINQLV</sequence>
<proteinExistence type="predicted"/>
<accession>A0ABT3ZIS1</accession>
<dbReference type="EMBL" id="JAPMXC010000001">
    <property type="protein sequence ID" value="MCY0386426.1"/>
    <property type="molecule type" value="Genomic_DNA"/>
</dbReference>
<comment type="caution">
    <text evidence="1">The sequence shown here is derived from an EMBL/GenBank/DDBJ whole genome shotgun (WGS) entry which is preliminary data.</text>
</comment>
<organism evidence="1 2">
    <name type="scientific">Robbsia betulipollinis</name>
    <dbReference type="NCBI Taxonomy" id="2981849"/>
    <lineage>
        <taxon>Bacteria</taxon>
        <taxon>Pseudomonadati</taxon>
        <taxon>Pseudomonadota</taxon>
        <taxon>Betaproteobacteria</taxon>
        <taxon>Burkholderiales</taxon>
        <taxon>Burkholderiaceae</taxon>
        <taxon>Robbsia</taxon>
    </lineage>
</organism>
<gene>
    <name evidence="1" type="ORF">OVY01_04055</name>
</gene>
<evidence type="ECO:0000313" key="2">
    <source>
        <dbReference type="Proteomes" id="UP001082899"/>
    </source>
</evidence>
<dbReference type="Proteomes" id="UP001082899">
    <property type="component" value="Unassembled WGS sequence"/>
</dbReference>
<reference evidence="1" key="1">
    <citation type="submission" date="2022-11" db="EMBL/GenBank/DDBJ databases">
        <title>Robbsia betulipollinis sp. nov., isolated from pollen of birch (Betula pendula).</title>
        <authorList>
            <person name="Shi H."/>
            <person name="Ambika Manirajan B."/>
            <person name="Ratering S."/>
            <person name="Geissler-Plaum R."/>
            <person name="Schnell S."/>
        </authorList>
    </citation>
    <scope>NUCLEOTIDE SEQUENCE</scope>
    <source>
        <strain evidence="1">Bb-Pol-6</strain>
    </source>
</reference>
<keyword evidence="2" id="KW-1185">Reference proteome</keyword>
<name>A0ABT3ZIS1_9BURK</name>
<dbReference type="RefSeq" id="WP_267845833.1">
    <property type="nucleotide sequence ID" value="NZ_JAPMXC010000001.1"/>
</dbReference>
<evidence type="ECO:0000313" key="1">
    <source>
        <dbReference type="EMBL" id="MCY0386426.1"/>
    </source>
</evidence>